<feature type="transmembrane region" description="Helical" evidence="8">
    <location>
        <begin position="483"/>
        <end position="504"/>
    </location>
</feature>
<reference evidence="10 11" key="2">
    <citation type="journal article" date="2014" name="J. Gen. Appl. Microbiol.">
        <title>The early diverging ascomycetous budding yeast Saitoella complicata has three histone deacetylases belonging to the Clr6, Hos2, and Rpd3 lineages.</title>
        <authorList>
            <person name="Nishida H."/>
            <person name="Matsumoto T."/>
            <person name="Kondo S."/>
            <person name="Hamamoto M."/>
            <person name="Yoshikawa H."/>
        </authorList>
    </citation>
    <scope>NUCLEOTIDE SEQUENCE [LARGE SCALE GENOMIC DNA]</scope>
    <source>
        <strain evidence="10 11">NRRL Y-17804</strain>
    </source>
</reference>
<dbReference type="AlphaFoldDB" id="A0A0E9NT88"/>
<feature type="region of interest" description="Disordered" evidence="7">
    <location>
        <begin position="1"/>
        <end position="47"/>
    </location>
</feature>
<feature type="transmembrane region" description="Helical" evidence="8">
    <location>
        <begin position="308"/>
        <end position="327"/>
    </location>
</feature>
<dbReference type="InterPro" id="IPR005829">
    <property type="entry name" value="Sugar_transporter_CS"/>
</dbReference>
<keyword evidence="11" id="KW-1185">Reference proteome</keyword>
<evidence type="ECO:0000313" key="10">
    <source>
        <dbReference type="EMBL" id="GAO52630.1"/>
    </source>
</evidence>
<evidence type="ECO:0000256" key="7">
    <source>
        <dbReference type="SAM" id="MobiDB-lite"/>
    </source>
</evidence>
<dbReference type="RefSeq" id="XP_019027032.1">
    <property type="nucleotide sequence ID" value="XM_019166686.1"/>
</dbReference>
<gene>
    <name evidence="10" type="ORF">G7K_6702-t1</name>
</gene>
<comment type="similarity">
    <text evidence="6">Belongs to the major facilitator superfamily. CAR1 family.</text>
</comment>
<evidence type="ECO:0000256" key="5">
    <source>
        <dbReference type="ARBA" id="ARBA00023136"/>
    </source>
</evidence>
<keyword evidence="4 8" id="KW-1133">Transmembrane helix</keyword>
<evidence type="ECO:0000256" key="4">
    <source>
        <dbReference type="ARBA" id="ARBA00022989"/>
    </source>
</evidence>
<feature type="transmembrane region" description="Helical" evidence="8">
    <location>
        <begin position="108"/>
        <end position="132"/>
    </location>
</feature>
<reference evidence="10 11" key="1">
    <citation type="journal article" date="2011" name="J. Gen. Appl. Microbiol.">
        <title>Draft genome sequencing of the enigmatic yeast Saitoella complicata.</title>
        <authorList>
            <person name="Nishida H."/>
            <person name="Hamamoto M."/>
            <person name="Sugiyama J."/>
        </authorList>
    </citation>
    <scope>NUCLEOTIDE SEQUENCE [LARGE SCALE GENOMIC DNA]</scope>
    <source>
        <strain evidence="10 11">NRRL Y-17804</strain>
    </source>
</reference>
<accession>A0A0E9NT88</accession>
<evidence type="ECO:0000259" key="9">
    <source>
        <dbReference type="PROSITE" id="PS50850"/>
    </source>
</evidence>
<dbReference type="STRING" id="698492.A0A0E9NT88"/>
<dbReference type="Gene3D" id="1.20.1250.20">
    <property type="entry name" value="MFS general substrate transporter like domains"/>
    <property type="match status" value="1"/>
</dbReference>
<feature type="transmembrane region" description="Helical" evidence="8">
    <location>
        <begin position="144"/>
        <end position="161"/>
    </location>
</feature>
<keyword evidence="2" id="KW-0813">Transport</keyword>
<evidence type="ECO:0000256" key="1">
    <source>
        <dbReference type="ARBA" id="ARBA00004141"/>
    </source>
</evidence>
<dbReference type="GO" id="GO:0140115">
    <property type="term" value="P:export across plasma membrane"/>
    <property type="evidence" value="ECO:0007669"/>
    <property type="project" value="UniProtKB-ARBA"/>
</dbReference>
<dbReference type="InterPro" id="IPR011701">
    <property type="entry name" value="MFS"/>
</dbReference>
<feature type="compositionally biased region" description="Basic and acidic residues" evidence="7">
    <location>
        <begin position="32"/>
        <end position="47"/>
    </location>
</feature>
<comment type="caution">
    <text evidence="10">The sequence shown here is derived from an EMBL/GenBank/DDBJ whole genome shotgun (WGS) entry which is preliminary data.</text>
</comment>
<feature type="transmembrane region" description="Helical" evidence="8">
    <location>
        <begin position="390"/>
        <end position="409"/>
    </location>
</feature>
<dbReference type="GO" id="GO:0042908">
    <property type="term" value="P:xenobiotic transport"/>
    <property type="evidence" value="ECO:0007669"/>
    <property type="project" value="UniProtKB-ARBA"/>
</dbReference>
<evidence type="ECO:0000313" key="11">
    <source>
        <dbReference type="Proteomes" id="UP000033140"/>
    </source>
</evidence>
<feature type="transmembrane region" description="Helical" evidence="8">
    <location>
        <begin position="203"/>
        <end position="226"/>
    </location>
</feature>
<evidence type="ECO:0000256" key="2">
    <source>
        <dbReference type="ARBA" id="ARBA00022448"/>
    </source>
</evidence>
<comment type="subcellular location">
    <subcellularLocation>
        <location evidence="1">Membrane</location>
        <topology evidence="1">Multi-pass membrane protein</topology>
    </subcellularLocation>
</comment>
<evidence type="ECO:0000256" key="3">
    <source>
        <dbReference type="ARBA" id="ARBA00022692"/>
    </source>
</evidence>
<proteinExistence type="inferred from homology"/>
<feature type="compositionally biased region" description="Basic and acidic residues" evidence="7">
    <location>
        <begin position="1"/>
        <end position="14"/>
    </location>
</feature>
<dbReference type="Proteomes" id="UP000033140">
    <property type="component" value="Unassembled WGS sequence"/>
</dbReference>
<dbReference type="OMA" id="MYHKLGD"/>
<feature type="transmembrane region" description="Helical" evidence="8">
    <location>
        <begin position="232"/>
        <end position="252"/>
    </location>
</feature>
<keyword evidence="5 8" id="KW-0472">Membrane</keyword>
<feature type="transmembrane region" description="Helical" evidence="8">
    <location>
        <begin position="76"/>
        <end position="96"/>
    </location>
</feature>
<protein>
    <recommendedName>
        <fullName evidence="9">Major facilitator superfamily (MFS) profile domain-containing protein</fullName>
    </recommendedName>
</protein>
<sequence length="518" mass="56581">MTVAMEKDKHHDSESESTTTIPVDGGPPLETGADRDLEPAHPENEKKLRVEDDVTLVEFKDGDPLNPLNMSPARKWLITIIVSNASLCVTCNSSIYTSTYTGIQDSLHISHIVAIIGLTLFIAGLGTGPLFLAPLSEFFGRRPIYLISYTLFCLLNIPLALSPTVWLFHPVRFIHGMTGSAFLSVAGGTVSDMFAKKDLGGPMAVYTASPFLGPVVGPILGGFIVAGAGWRWVFWVSLIWSFVVLIAIALGVPETYAPKLLVKVAARERQETGNPNLRAPMEVSQKSILKTIGVSVLRPFQLLIYEPIILALNIYTAFLLGILYLFFQAFPLVFHVSHGFPSSCTGLAFLGIGIGMVGATLSQPYWNGLYARRAQELAEKGEAMVPEERLRGAMVGGVLVPVGMLWFAFTSYKSIHWIVPIIAGIPFGAGVLLVYIPVFSFLVDSYRVYAASALASNSFVRSSFAAGFPLFSSAMYARLGNVWASAVLGFICLAMMPIPFFFFYKGQTLRKWSRYAYS</sequence>
<dbReference type="InterPro" id="IPR020846">
    <property type="entry name" value="MFS_dom"/>
</dbReference>
<dbReference type="PROSITE" id="PS00216">
    <property type="entry name" value="SUGAR_TRANSPORT_1"/>
    <property type="match status" value="1"/>
</dbReference>
<feature type="domain" description="Major facilitator superfamily (MFS) profile" evidence="9">
    <location>
        <begin position="78"/>
        <end position="518"/>
    </location>
</feature>
<feature type="transmembrane region" description="Helical" evidence="8">
    <location>
        <begin position="347"/>
        <end position="369"/>
    </location>
</feature>
<dbReference type="SUPFAM" id="SSF103473">
    <property type="entry name" value="MFS general substrate transporter"/>
    <property type="match status" value="1"/>
</dbReference>
<dbReference type="CDD" id="cd17323">
    <property type="entry name" value="MFS_Tpo1_MDR_like"/>
    <property type="match status" value="1"/>
</dbReference>
<dbReference type="InterPro" id="IPR036259">
    <property type="entry name" value="MFS_trans_sf"/>
</dbReference>
<dbReference type="GO" id="GO:0022857">
    <property type="term" value="F:transmembrane transporter activity"/>
    <property type="evidence" value="ECO:0007669"/>
    <property type="project" value="InterPro"/>
</dbReference>
<dbReference type="PANTHER" id="PTHR23502:SF7">
    <property type="entry name" value="DRUG_PROTON ANTIPORTER YHK8-RELATED"/>
    <property type="match status" value="1"/>
</dbReference>
<dbReference type="Pfam" id="PF07690">
    <property type="entry name" value="MFS_1"/>
    <property type="match status" value="1"/>
</dbReference>
<dbReference type="FunFam" id="1.20.1250.20:FF:000082">
    <property type="entry name" value="MFS multidrug transporter, putative"/>
    <property type="match status" value="1"/>
</dbReference>
<feature type="transmembrane region" description="Helical" evidence="8">
    <location>
        <begin position="415"/>
        <end position="436"/>
    </location>
</feature>
<keyword evidence="3 8" id="KW-0812">Transmembrane</keyword>
<name>A0A0E9NT88_SAICN</name>
<dbReference type="GO" id="GO:0005886">
    <property type="term" value="C:plasma membrane"/>
    <property type="evidence" value="ECO:0007669"/>
    <property type="project" value="TreeGrafter"/>
</dbReference>
<dbReference type="EMBL" id="BACD03000077">
    <property type="protein sequence ID" value="GAO52630.1"/>
    <property type="molecule type" value="Genomic_DNA"/>
</dbReference>
<dbReference type="PROSITE" id="PS50850">
    <property type="entry name" value="MFS"/>
    <property type="match status" value="1"/>
</dbReference>
<reference evidence="10 11" key="3">
    <citation type="journal article" date="2015" name="Genome Announc.">
        <title>Draft Genome Sequence of the Archiascomycetous Yeast Saitoella complicata.</title>
        <authorList>
            <person name="Yamauchi K."/>
            <person name="Kondo S."/>
            <person name="Hamamoto M."/>
            <person name="Takahashi Y."/>
            <person name="Ogura Y."/>
            <person name="Hayashi T."/>
            <person name="Nishida H."/>
        </authorList>
    </citation>
    <scope>NUCLEOTIDE SEQUENCE [LARGE SCALE GENOMIC DNA]</scope>
    <source>
        <strain evidence="10 11">NRRL Y-17804</strain>
    </source>
</reference>
<evidence type="ECO:0000256" key="8">
    <source>
        <dbReference type="SAM" id="Phobius"/>
    </source>
</evidence>
<dbReference type="PANTHER" id="PTHR23502">
    <property type="entry name" value="MAJOR FACILITATOR SUPERFAMILY"/>
    <property type="match status" value="1"/>
</dbReference>
<evidence type="ECO:0000256" key="6">
    <source>
        <dbReference type="ARBA" id="ARBA00038347"/>
    </source>
</evidence>
<organism evidence="10 11">
    <name type="scientific">Saitoella complicata (strain BCRC 22490 / CBS 7301 / JCM 7358 / NBRC 10748 / NRRL Y-17804)</name>
    <dbReference type="NCBI Taxonomy" id="698492"/>
    <lineage>
        <taxon>Eukaryota</taxon>
        <taxon>Fungi</taxon>
        <taxon>Dikarya</taxon>
        <taxon>Ascomycota</taxon>
        <taxon>Taphrinomycotina</taxon>
        <taxon>Taphrinomycotina incertae sedis</taxon>
        <taxon>Saitoella</taxon>
    </lineage>
</organism>
<dbReference type="OrthoDB" id="3561359at2759"/>